<comment type="caution">
    <text evidence="1">The sequence shown here is derived from an EMBL/GenBank/DDBJ whole genome shotgun (WGS) entry which is preliminary data.</text>
</comment>
<organism evidence="1 2">
    <name type="scientific">Aspergillus lucknowensis</name>
    <dbReference type="NCBI Taxonomy" id="176173"/>
    <lineage>
        <taxon>Eukaryota</taxon>
        <taxon>Fungi</taxon>
        <taxon>Dikarya</taxon>
        <taxon>Ascomycota</taxon>
        <taxon>Pezizomycotina</taxon>
        <taxon>Eurotiomycetes</taxon>
        <taxon>Eurotiomycetidae</taxon>
        <taxon>Eurotiales</taxon>
        <taxon>Aspergillaceae</taxon>
        <taxon>Aspergillus</taxon>
        <taxon>Aspergillus subgen. Nidulantes</taxon>
    </lineage>
</organism>
<evidence type="ECO:0000313" key="2">
    <source>
        <dbReference type="Proteomes" id="UP001610432"/>
    </source>
</evidence>
<protein>
    <submittedName>
        <fullName evidence="1">Uncharacterized protein</fullName>
    </submittedName>
</protein>
<keyword evidence="2" id="KW-1185">Reference proteome</keyword>
<name>A0ABR4LVA4_9EURO</name>
<reference evidence="1 2" key="1">
    <citation type="submission" date="2024-07" db="EMBL/GenBank/DDBJ databases">
        <title>Section-level genome sequencing and comparative genomics of Aspergillus sections Usti and Cavernicolus.</title>
        <authorList>
            <consortium name="Lawrence Berkeley National Laboratory"/>
            <person name="Nybo J.L."/>
            <person name="Vesth T.C."/>
            <person name="Theobald S."/>
            <person name="Frisvad J.C."/>
            <person name="Larsen T.O."/>
            <person name="Kjaerboelling I."/>
            <person name="Rothschild-Mancinelli K."/>
            <person name="Lyhne E.K."/>
            <person name="Kogle M.E."/>
            <person name="Barry K."/>
            <person name="Clum A."/>
            <person name="Na H."/>
            <person name="Ledsgaard L."/>
            <person name="Lin J."/>
            <person name="Lipzen A."/>
            <person name="Kuo A."/>
            <person name="Riley R."/>
            <person name="Mondo S."/>
            <person name="Labutti K."/>
            <person name="Haridas S."/>
            <person name="Pangalinan J."/>
            <person name="Salamov A.A."/>
            <person name="Simmons B.A."/>
            <person name="Magnuson J.K."/>
            <person name="Chen J."/>
            <person name="Drula E."/>
            <person name="Henrissat B."/>
            <person name="Wiebenga A."/>
            <person name="Lubbers R.J."/>
            <person name="Gomes A.C."/>
            <person name="Macurrencykelacurrency M.R."/>
            <person name="Stajich J."/>
            <person name="Grigoriev I.V."/>
            <person name="Mortensen U.H."/>
            <person name="De Vries R.P."/>
            <person name="Baker S.E."/>
            <person name="Andersen M.R."/>
        </authorList>
    </citation>
    <scope>NUCLEOTIDE SEQUENCE [LARGE SCALE GENOMIC DNA]</scope>
    <source>
        <strain evidence="1 2">CBS 449.75</strain>
    </source>
</reference>
<dbReference type="EMBL" id="JBFXLQ010000013">
    <property type="protein sequence ID" value="KAL2868476.1"/>
    <property type="molecule type" value="Genomic_DNA"/>
</dbReference>
<dbReference type="RefSeq" id="XP_070887455.1">
    <property type="nucleotide sequence ID" value="XM_071034971.1"/>
</dbReference>
<dbReference type="Proteomes" id="UP001610432">
    <property type="component" value="Unassembled WGS sequence"/>
</dbReference>
<sequence>MTTEPAPHYAKATAAVSRERHKAVPLLDASSYIKAICNWGQALGENTVVIPHRHRRQGYSLRLEFREERQELDQELYKVGTTTRLQAVTGNSMLGCCQAETLPLIKNQIPNSTGILIITMEKQITRMLICQMTSLHDLKQLNRLLLPIPPPKLPIPN</sequence>
<evidence type="ECO:0000313" key="1">
    <source>
        <dbReference type="EMBL" id="KAL2868476.1"/>
    </source>
</evidence>
<proteinExistence type="predicted"/>
<dbReference type="GeneID" id="98150043"/>
<gene>
    <name evidence="1" type="ORF">BJX67DRAFT_41301</name>
</gene>
<accession>A0ABR4LVA4</accession>